<keyword evidence="2" id="KW-1185">Reference proteome</keyword>
<dbReference type="AlphaFoldDB" id="A0A498N9Y0"/>
<evidence type="ECO:0000313" key="1">
    <source>
        <dbReference type="EMBL" id="RXN29860.1"/>
    </source>
</evidence>
<sequence>MCLQGNMHHAFFLKSSHSTEIEEVKDISLPSRLEDFRVEEDVLNTIVGEINAVEVTISRRCRKCQAWQVDFNPKGNFHRCRRCALLQKYQQYECIVKGKVSIAGNFGEEDLNLSNSVLKRYLTDEKLLHLLEDNQDVKELLLSLEKCKIKIQNSIVFWFAGENGNRYSYSSIYRGRRGAGSVQQNILKQLKIQMKVKYLQFLRIKRWLLQQLWTKMQIQWMTRLLLQCRLRKK</sequence>
<protein>
    <submittedName>
        <fullName evidence="1">Uncharacterized protein</fullName>
    </submittedName>
</protein>
<dbReference type="Proteomes" id="UP000290572">
    <property type="component" value="Unassembled WGS sequence"/>
</dbReference>
<accession>A0A498N9Y0</accession>
<proteinExistence type="predicted"/>
<comment type="caution">
    <text evidence="1">The sequence shown here is derived from an EMBL/GenBank/DDBJ whole genome shotgun (WGS) entry which is preliminary data.</text>
</comment>
<reference evidence="1 2" key="1">
    <citation type="submission" date="2018-03" db="EMBL/GenBank/DDBJ databases">
        <title>Draft genome sequence of Rohu Carp (Labeo rohita).</title>
        <authorList>
            <person name="Das P."/>
            <person name="Kushwaha B."/>
            <person name="Joshi C.G."/>
            <person name="Kumar D."/>
            <person name="Nagpure N.S."/>
            <person name="Sahoo L."/>
            <person name="Das S.P."/>
            <person name="Bit A."/>
            <person name="Patnaik S."/>
            <person name="Meher P.K."/>
            <person name="Jayasankar P."/>
            <person name="Koringa P.G."/>
            <person name="Patel N.V."/>
            <person name="Hinsu A.T."/>
            <person name="Kumar R."/>
            <person name="Pandey M."/>
            <person name="Agarwal S."/>
            <person name="Srivastava S."/>
            <person name="Singh M."/>
            <person name="Iquebal M.A."/>
            <person name="Jaiswal S."/>
            <person name="Angadi U.B."/>
            <person name="Kumar N."/>
            <person name="Raza M."/>
            <person name="Shah T.M."/>
            <person name="Rai A."/>
            <person name="Jena J.K."/>
        </authorList>
    </citation>
    <scope>NUCLEOTIDE SEQUENCE [LARGE SCALE GENOMIC DNA]</scope>
    <source>
        <strain evidence="1">DASCIFA01</strain>
        <tissue evidence="1">Testis</tissue>
    </source>
</reference>
<name>A0A498N9Y0_LABRO</name>
<organism evidence="1 2">
    <name type="scientific">Labeo rohita</name>
    <name type="common">Indian major carp</name>
    <name type="synonym">Cyprinus rohita</name>
    <dbReference type="NCBI Taxonomy" id="84645"/>
    <lineage>
        <taxon>Eukaryota</taxon>
        <taxon>Metazoa</taxon>
        <taxon>Chordata</taxon>
        <taxon>Craniata</taxon>
        <taxon>Vertebrata</taxon>
        <taxon>Euteleostomi</taxon>
        <taxon>Actinopterygii</taxon>
        <taxon>Neopterygii</taxon>
        <taxon>Teleostei</taxon>
        <taxon>Ostariophysi</taxon>
        <taxon>Cypriniformes</taxon>
        <taxon>Cyprinidae</taxon>
        <taxon>Labeoninae</taxon>
        <taxon>Labeonini</taxon>
        <taxon>Labeo</taxon>
    </lineage>
</organism>
<evidence type="ECO:0000313" key="2">
    <source>
        <dbReference type="Proteomes" id="UP000290572"/>
    </source>
</evidence>
<dbReference type="EMBL" id="QBIY01011738">
    <property type="protein sequence ID" value="RXN29860.1"/>
    <property type="molecule type" value="Genomic_DNA"/>
</dbReference>
<gene>
    <name evidence="1" type="ORF">ROHU_018210</name>
</gene>